<accession>A0AAD3CRR0</accession>
<feature type="region of interest" description="Disordered" evidence="2">
    <location>
        <begin position="1"/>
        <end position="130"/>
    </location>
</feature>
<reference evidence="5 6" key="1">
    <citation type="journal article" date="2021" name="Sci. Rep.">
        <title>The genome of the diatom Chaetoceros tenuissimus carries an ancient integrated fragment of an extant virus.</title>
        <authorList>
            <person name="Hongo Y."/>
            <person name="Kimura K."/>
            <person name="Takaki Y."/>
            <person name="Yoshida Y."/>
            <person name="Baba S."/>
            <person name="Kobayashi G."/>
            <person name="Nagasaki K."/>
            <person name="Hano T."/>
            <person name="Tomaru Y."/>
        </authorList>
    </citation>
    <scope>NUCLEOTIDE SEQUENCE [LARGE SCALE GENOMIC DNA]</scope>
    <source>
        <strain evidence="5 6">NIES-3715</strain>
    </source>
</reference>
<feature type="transmembrane region" description="Helical" evidence="3">
    <location>
        <begin position="209"/>
        <end position="230"/>
    </location>
</feature>
<keyword evidence="3" id="KW-0472">Membrane</keyword>
<keyword evidence="1" id="KW-0175">Coiled coil</keyword>
<proteinExistence type="predicted"/>
<keyword evidence="3" id="KW-1133">Transmembrane helix</keyword>
<protein>
    <recommendedName>
        <fullName evidence="4">Band 7 domain-containing protein</fullName>
    </recommendedName>
</protein>
<sequence>MSNYDALRKRLPSNEKEEEGGDSNWKSTYEWQIPDDSVTSAPPLVDEGAETQSLKHQDAPSVNSEDIVISNELSDTCPSPRSHGSRDIKYDLSGESNPSLASHGSPYSEQVDGDDIHPANSNESEAASKVSTRSRIVAGVFPPSSPFSSADEKEKYEFKFFDAVDDERIPINATPVEDEGDRRSSMERSLKCKCTCPSCIDFSDRRTKYVVVGIVIVAVIITIALIAASLRKISSTQFGVEYDIWKKELEAKSTPPGLYFGPIGYRFVKFSTRQILPASVLDTCLSRDGLRIDFEVSYQYKIEQEHVVEVVEKYRNSKNWQTVVEFSARSAIQHTCSEYNVTSFQSQRLDIQNRIYDNIQTKFDGYQDSPQLFATVTSVQLLDVTLPKEYKDAVTQKQRAEEDIKLAEFQREQLITRAETELMVAEKQATILKSRAETNAVIALIEANVTAAAAIYRFEAESYPLLNAKRFLELSTEGVLGYMANRLFQDAPSLSSAMAEPAIVSRKNLLLMD</sequence>
<keyword evidence="3" id="KW-0812">Transmembrane</keyword>
<feature type="compositionally biased region" description="Polar residues" evidence="2">
    <location>
        <begin position="119"/>
        <end position="130"/>
    </location>
</feature>
<evidence type="ECO:0000256" key="2">
    <source>
        <dbReference type="SAM" id="MobiDB-lite"/>
    </source>
</evidence>
<evidence type="ECO:0000259" key="4">
    <source>
        <dbReference type="Pfam" id="PF01145"/>
    </source>
</evidence>
<evidence type="ECO:0000313" key="5">
    <source>
        <dbReference type="EMBL" id="GFH50948.1"/>
    </source>
</evidence>
<feature type="coiled-coil region" evidence="1">
    <location>
        <begin position="390"/>
        <end position="435"/>
    </location>
</feature>
<evidence type="ECO:0000256" key="1">
    <source>
        <dbReference type="SAM" id="Coils"/>
    </source>
</evidence>
<dbReference type="Proteomes" id="UP001054902">
    <property type="component" value="Unassembled WGS sequence"/>
</dbReference>
<dbReference type="Pfam" id="PF01145">
    <property type="entry name" value="Band_7"/>
    <property type="match status" value="1"/>
</dbReference>
<dbReference type="InterPro" id="IPR036013">
    <property type="entry name" value="Band_7/SPFH_dom_sf"/>
</dbReference>
<name>A0AAD3CRR0_9STRA</name>
<dbReference type="Gene3D" id="3.30.479.30">
    <property type="entry name" value="Band 7 domain"/>
    <property type="match status" value="1"/>
</dbReference>
<dbReference type="SUPFAM" id="SSF117892">
    <property type="entry name" value="Band 7/SPFH domain"/>
    <property type="match status" value="1"/>
</dbReference>
<evidence type="ECO:0000313" key="6">
    <source>
        <dbReference type="Proteomes" id="UP001054902"/>
    </source>
</evidence>
<feature type="compositionally biased region" description="Polar residues" evidence="2">
    <location>
        <begin position="94"/>
        <end position="108"/>
    </location>
</feature>
<keyword evidence="6" id="KW-1185">Reference proteome</keyword>
<comment type="caution">
    <text evidence="5">The sequence shown here is derived from an EMBL/GenBank/DDBJ whole genome shotgun (WGS) entry which is preliminary data.</text>
</comment>
<organism evidence="5 6">
    <name type="scientific">Chaetoceros tenuissimus</name>
    <dbReference type="NCBI Taxonomy" id="426638"/>
    <lineage>
        <taxon>Eukaryota</taxon>
        <taxon>Sar</taxon>
        <taxon>Stramenopiles</taxon>
        <taxon>Ochrophyta</taxon>
        <taxon>Bacillariophyta</taxon>
        <taxon>Coscinodiscophyceae</taxon>
        <taxon>Chaetocerotophycidae</taxon>
        <taxon>Chaetocerotales</taxon>
        <taxon>Chaetocerotaceae</taxon>
        <taxon>Chaetoceros</taxon>
    </lineage>
</organism>
<dbReference type="AlphaFoldDB" id="A0AAD3CRR0"/>
<evidence type="ECO:0000256" key="3">
    <source>
        <dbReference type="SAM" id="Phobius"/>
    </source>
</evidence>
<feature type="compositionally biased region" description="Basic and acidic residues" evidence="2">
    <location>
        <begin position="1"/>
        <end position="15"/>
    </location>
</feature>
<dbReference type="PANTHER" id="PTHR42911:SF2">
    <property type="entry name" value="PROHIBITIN FAMILY PROTEIN"/>
    <property type="match status" value="1"/>
</dbReference>
<dbReference type="InterPro" id="IPR001107">
    <property type="entry name" value="Band_7"/>
</dbReference>
<gene>
    <name evidence="5" type="ORF">CTEN210_07424</name>
</gene>
<feature type="domain" description="Band 7" evidence="4">
    <location>
        <begin position="252"/>
        <end position="421"/>
    </location>
</feature>
<dbReference type="EMBL" id="BLLK01000045">
    <property type="protein sequence ID" value="GFH50948.1"/>
    <property type="molecule type" value="Genomic_DNA"/>
</dbReference>
<dbReference type="PANTHER" id="PTHR42911">
    <property type="entry name" value="MODULATOR OF FTSH PROTEASE HFLC"/>
    <property type="match status" value="1"/>
</dbReference>